<comment type="caution">
    <text evidence="2">The sequence shown here is derived from an EMBL/GenBank/DDBJ whole genome shotgun (WGS) entry which is preliminary data.</text>
</comment>
<keyword evidence="1" id="KW-0472">Membrane</keyword>
<feature type="transmembrane region" description="Helical" evidence="1">
    <location>
        <begin position="21"/>
        <end position="40"/>
    </location>
</feature>
<dbReference type="RefSeq" id="WP_039609267.1">
    <property type="nucleotide sequence ID" value="NZ_JWIC01000005.1"/>
</dbReference>
<name>A0A0C1QA13_9GAMM</name>
<keyword evidence="1" id="KW-0812">Transmembrane</keyword>
<evidence type="ECO:0000313" key="2">
    <source>
        <dbReference type="EMBL" id="KID57496.1"/>
    </source>
</evidence>
<evidence type="ECO:0000313" key="3">
    <source>
        <dbReference type="Proteomes" id="UP000031327"/>
    </source>
</evidence>
<sequence>MNKKAFFVESIFCLKLQLRTFKFIINKLALYLVFFSVGSASMTERALFSKVLIGLCVILFIVLIIWLISNIIFIYNIKGEEASVFLDLPQQAQAKIIGDKLIKFL</sequence>
<protein>
    <submittedName>
        <fullName evidence="2">Uncharacterized protein</fullName>
    </submittedName>
</protein>
<dbReference type="Proteomes" id="UP000031327">
    <property type="component" value="Unassembled WGS sequence"/>
</dbReference>
<organism evidence="2 3">
    <name type="scientific">Pseudoalteromonas luteoviolacea</name>
    <dbReference type="NCBI Taxonomy" id="43657"/>
    <lineage>
        <taxon>Bacteria</taxon>
        <taxon>Pseudomonadati</taxon>
        <taxon>Pseudomonadota</taxon>
        <taxon>Gammaproteobacteria</taxon>
        <taxon>Alteromonadales</taxon>
        <taxon>Pseudoalteromonadaceae</taxon>
        <taxon>Pseudoalteromonas</taxon>
    </lineage>
</organism>
<dbReference type="EMBL" id="JWIC01000005">
    <property type="protein sequence ID" value="KID57496.1"/>
    <property type="molecule type" value="Genomic_DNA"/>
</dbReference>
<evidence type="ECO:0000256" key="1">
    <source>
        <dbReference type="SAM" id="Phobius"/>
    </source>
</evidence>
<gene>
    <name evidence="2" type="ORF">JF50_09885</name>
</gene>
<proteinExistence type="predicted"/>
<feature type="transmembrane region" description="Helical" evidence="1">
    <location>
        <begin position="52"/>
        <end position="75"/>
    </location>
</feature>
<keyword evidence="1" id="KW-1133">Transmembrane helix</keyword>
<dbReference type="AlphaFoldDB" id="A0A0C1QA13"/>
<reference evidence="2 3" key="1">
    <citation type="submission" date="2014-12" db="EMBL/GenBank/DDBJ databases">
        <title>Draft Genome Sequence of Pseudoalteromonas luteoviolacea HI1.</title>
        <authorList>
            <person name="Asahina A.Y."/>
            <person name="Hadfield M.G."/>
        </authorList>
    </citation>
    <scope>NUCLEOTIDE SEQUENCE [LARGE SCALE GENOMIC DNA]</scope>
    <source>
        <strain evidence="2 3">HI1</strain>
    </source>
</reference>
<accession>A0A0C1QA13</accession>